<feature type="domain" description="Glycosyl hydrolase family 13 catalytic" evidence="8">
    <location>
        <begin position="194"/>
        <end position="566"/>
    </location>
</feature>
<dbReference type="InterPro" id="IPR013783">
    <property type="entry name" value="Ig-like_fold"/>
</dbReference>
<evidence type="ECO:0000256" key="5">
    <source>
        <dbReference type="ARBA" id="ARBA00022679"/>
    </source>
</evidence>
<comment type="pathway">
    <text evidence="6">Glycan biosynthesis.</text>
</comment>
<dbReference type="AlphaFoldDB" id="A0A8J6DZQ6"/>
<dbReference type="InterPro" id="IPR013780">
    <property type="entry name" value="Glyco_hydro_b"/>
</dbReference>
<dbReference type="Gene3D" id="2.60.40.1180">
    <property type="entry name" value="Golgi alpha-mannosidase II"/>
    <property type="match status" value="1"/>
</dbReference>
<dbReference type="InterPro" id="IPR017853">
    <property type="entry name" value="GH"/>
</dbReference>
<dbReference type="SUPFAM" id="SSF51011">
    <property type="entry name" value="Glycosyl hydrolase domain"/>
    <property type="match status" value="1"/>
</dbReference>
<dbReference type="Pfam" id="PF02806">
    <property type="entry name" value="Alpha-amylase_C"/>
    <property type="match status" value="1"/>
</dbReference>
<dbReference type="Pfam" id="PF02922">
    <property type="entry name" value="CBM_48"/>
    <property type="match status" value="1"/>
</dbReference>
<dbReference type="InterPro" id="IPR006048">
    <property type="entry name" value="A-amylase/branching_C"/>
</dbReference>
<keyword evidence="4" id="KW-0328">Glycosyltransferase</keyword>
<evidence type="ECO:0000256" key="2">
    <source>
        <dbReference type="ARBA" id="ARBA00009000"/>
    </source>
</evidence>
<dbReference type="GO" id="GO:0005978">
    <property type="term" value="P:glycogen biosynthetic process"/>
    <property type="evidence" value="ECO:0007669"/>
    <property type="project" value="InterPro"/>
</dbReference>
<dbReference type="InterPro" id="IPR004193">
    <property type="entry name" value="Glyco_hydro_13_N"/>
</dbReference>
<evidence type="ECO:0000256" key="7">
    <source>
        <dbReference type="PIRSR" id="PIRSR000463-1"/>
    </source>
</evidence>
<evidence type="ECO:0000313" key="10">
    <source>
        <dbReference type="Proteomes" id="UP000717585"/>
    </source>
</evidence>
<dbReference type="PIRSF" id="PIRSF000463">
    <property type="entry name" value="GlgB"/>
    <property type="match status" value="1"/>
</dbReference>
<dbReference type="SMART" id="SM00642">
    <property type="entry name" value="Aamy"/>
    <property type="match status" value="1"/>
</dbReference>
<feature type="active site" description="Proton donor" evidence="7">
    <location>
        <position position="387"/>
    </location>
</feature>
<evidence type="ECO:0000259" key="8">
    <source>
        <dbReference type="SMART" id="SM00642"/>
    </source>
</evidence>
<dbReference type="EC" id="2.4.1.18" evidence="3"/>
<dbReference type="OrthoDB" id="196493at2759"/>
<protein>
    <recommendedName>
        <fullName evidence="3">1,4-alpha-glucan branching enzyme</fullName>
        <ecNumber evidence="3">2.4.1.18</ecNumber>
    </recommendedName>
</protein>
<feature type="active site" description="Nucleophile" evidence="7">
    <location>
        <position position="332"/>
    </location>
</feature>
<proteinExistence type="inferred from homology"/>
<dbReference type="InterPro" id="IPR006047">
    <property type="entry name" value="GH13_cat_dom"/>
</dbReference>
<dbReference type="EMBL" id="JAHDYR010000062">
    <property type="protein sequence ID" value="KAG9390746.1"/>
    <property type="molecule type" value="Genomic_DNA"/>
</dbReference>
<comment type="similarity">
    <text evidence="2">Belongs to the glycosyl hydrolase 13 family. GlgB subfamily.</text>
</comment>
<dbReference type="Pfam" id="PF00128">
    <property type="entry name" value="Alpha-amylase"/>
    <property type="match status" value="1"/>
</dbReference>
<dbReference type="InterPro" id="IPR014756">
    <property type="entry name" value="Ig_E-set"/>
</dbReference>
<dbReference type="CDD" id="cd02854">
    <property type="entry name" value="E_set_GBE_euk_N"/>
    <property type="match status" value="1"/>
</dbReference>
<name>A0A8J6DZQ6_9EUKA</name>
<comment type="catalytic activity">
    <reaction evidence="1">
        <text>Transfers a segment of a (1-&gt;4)-alpha-D-glucan chain to a primary hydroxy group in a similar glucan chain.</text>
        <dbReference type="EC" id="2.4.1.18"/>
    </reaction>
</comment>
<dbReference type="GO" id="GO:0004553">
    <property type="term" value="F:hydrolase activity, hydrolyzing O-glycosyl compounds"/>
    <property type="evidence" value="ECO:0007669"/>
    <property type="project" value="InterPro"/>
</dbReference>
<evidence type="ECO:0000256" key="3">
    <source>
        <dbReference type="ARBA" id="ARBA00012541"/>
    </source>
</evidence>
<keyword evidence="5" id="KW-0808">Transferase</keyword>
<sequence length="675" mass="76925">MDRYLEPFRPHIEGRVSLYKQTLGRIDSAVQTLKNDPTDDPLAVFANSYQRYGLHVVPGGVMYREWAPRAQEVAIYGDFNCWNRTEFPATKDEYGTWTVFIPNNADGSCPIPHESVVKVAVRAESGEEVDRLPQYSFASRQFPGSPVMDSIFWNPPQPFRFQHPKPKIDGALRIYEVHIGMACDAERVGSYREFADNVVPYIADLGYNCVQVMALAEHSYYASFGYQVTSFFSPASRHGTPDDLRYLIDAAHSRGLVVLMDLVHSHASKNVLDGLNQWDGSSHHLFHAPPKGDHPLWDSRLFNYQNVETLRFLLSNLSYWQNDFMIDGFRFDGITSMIYHHHGDGVGFSGGYHEYFNDTVDSDALVYLMLANRLIHTNDPAAITVAEDVSGMPLLCIPVCDLGVGFDYRMAMAVPDMWIKLLKETRDEDWDLGSIAFTLQNRRWQEKYVVYAECHDQALVGDKTIAFRLMDAEMYTKMSVLQPRTPIIDRGIALHKLIRFLTVGLGGEAYLTFMGNEFGHPEWIDFPRPGNGWSYKYCRRQWGLAQDKLLRYKHLYAFEKELIGLESRTNFLADREYVTFTDNNKKVIAWCRKGVVFAVNLHPTASYEGVNLPVFAPGTYRVAVHSDGEETGGHDRVDKSTRFFTHPCESHDEGAPAHFFSAYLPARVAIAWTME</sequence>
<keyword evidence="10" id="KW-1185">Reference proteome</keyword>
<organism evidence="9 10">
    <name type="scientific">Carpediemonas membranifera</name>
    <dbReference type="NCBI Taxonomy" id="201153"/>
    <lineage>
        <taxon>Eukaryota</taxon>
        <taxon>Metamonada</taxon>
        <taxon>Carpediemonas-like organisms</taxon>
        <taxon>Carpediemonas</taxon>
    </lineage>
</organism>
<dbReference type="PANTHER" id="PTHR43651">
    <property type="entry name" value="1,4-ALPHA-GLUCAN-BRANCHING ENZYME"/>
    <property type="match status" value="1"/>
</dbReference>
<dbReference type="Gene3D" id="3.20.20.80">
    <property type="entry name" value="Glycosidases"/>
    <property type="match status" value="1"/>
</dbReference>
<dbReference type="Proteomes" id="UP000717585">
    <property type="component" value="Unassembled WGS sequence"/>
</dbReference>
<reference evidence="9" key="1">
    <citation type="submission" date="2021-05" db="EMBL/GenBank/DDBJ databases">
        <title>A free-living protist that lacks canonical eukaryotic 1 DNA replication and segregation systems.</title>
        <authorList>
            <person name="Salas-Leiva D.E."/>
            <person name="Tromer E.C."/>
            <person name="Curtis B.A."/>
            <person name="Jerlstrom-Hultqvist J."/>
            <person name="Kolisko M."/>
            <person name="Yi Z."/>
            <person name="Salas-Leiva J.S."/>
            <person name="Gallot-Lavallee L."/>
            <person name="Kops G.J.P.L."/>
            <person name="Archibald J.M."/>
            <person name="Simpson A.G.B."/>
            <person name="Roger A.J."/>
        </authorList>
    </citation>
    <scope>NUCLEOTIDE SEQUENCE</scope>
    <source>
        <strain evidence="9">BICM</strain>
    </source>
</reference>
<evidence type="ECO:0000256" key="4">
    <source>
        <dbReference type="ARBA" id="ARBA00022676"/>
    </source>
</evidence>
<dbReference type="SUPFAM" id="SSF51445">
    <property type="entry name" value="(Trans)glycosidases"/>
    <property type="match status" value="1"/>
</dbReference>
<dbReference type="FunFam" id="3.20.20.80:FF:000001">
    <property type="entry name" value="1,4-alpha-glucan branching enzyme"/>
    <property type="match status" value="1"/>
</dbReference>
<dbReference type="PANTHER" id="PTHR43651:SF3">
    <property type="entry name" value="1,4-ALPHA-GLUCAN-BRANCHING ENZYME"/>
    <property type="match status" value="1"/>
</dbReference>
<evidence type="ECO:0000256" key="1">
    <source>
        <dbReference type="ARBA" id="ARBA00000826"/>
    </source>
</evidence>
<dbReference type="GO" id="GO:0005737">
    <property type="term" value="C:cytoplasm"/>
    <property type="evidence" value="ECO:0007669"/>
    <property type="project" value="TreeGrafter"/>
</dbReference>
<gene>
    <name evidence="9" type="ORF">J8273_6999</name>
</gene>
<dbReference type="GO" id="GO:0043169">
    <property type="term" value="F:cation binding"/>
    <property type="evidence" value="ECO:0007669"/>
    <property type="project" value="InterPro"/>
</dbReference>
<dbReference type="CDD" id="cd11321">
    <property type="entry name" value="AmyAc_bac_euk_BE"/>
    <property type="match status" value="1"/>
</dbReference>
<evidence type="ECO:0000256" key="6">
    <source>
        <dbReference type="ARBA" id="ARBA00060592"/>
    </source>
</evidence>
<dbReference type="Gene3D" id="2.60.40.10">
    <property type="entry name" value="Immunoglobulins"/>
    <property type="match status" value="1"/>
</dbReference>
<accession>A0A8J6DZQ6</accession>
<dbReference type="SUPFAM" id="SSF81296">
    <property type="entry name" value="E set domains"/>
    <property type="match status" value="1"/>
</dbReference>
<evidence type="ECO:0000313" key="9">
    <source>
        <dbReference type="EMBL" id="KAG9390746.1"/>
    </source>
</evidence>
<dbReference type="InterPro" id="IPR037439">
    <property type="entry name" value="Branching_enzy"/>
</dbReference>
<dbReference type="GO" id="GO:0003844">
    <property type="term" value="F:1,4-alpha-glucan branching enzyme activity"/>
    <property type="evidence" value="ECO:0007669"/>
    <property type="project" value="UniProtKB-EC"/>
</dbReference>
<comment type="caution">
    <text evidence="9">The sequence shown here is derived from an EMBL/GenBank/DDBJ whole genome shotgun (WGS) entry which is preliminary data.</text>
</comment>